<feature type="transmembrane region" description="Helical" evidence="1">
    <location>
        <begin position="275"/>
        <end position="292"/>
    </location>
</feature>
<keyword evidence="1" id="KW-1133">Transmembrane helix</keyword>
<proteinExistence type="predicted"/>
<dbReference type="Proteomes" id="UP000604473">
    <property type="component" value="Unassembled WGS sequence"/>
</dbReference>
<organism evidence="2 3">
    <name type="scientific">Rhodovulum sulfidophilum</name>
    <name type="common">Rhodobacter sulfidophilus</name>
    <dbReference type="NCBI Taxonomy" id="35806"/>
    <lineage>
        <taxon>Bacteria</taxon>
        <taxon>Pseudomonadati</taxon>
        <taxon>Pseudomonadota</taxon>
        <taxon>Alphaproteobacteria</taxon>
        <taxon>Rhodobacterales</taxon>
        <taxon>Paracoccaceae</taxon>
        <taxon>Rhodovulum</taxon>
    </lineage>
</organism>
<keyword evidence="3" id="KW-1185">Reference proteome</keyword>
<dbReference type="RefSeq" id="WP_202250508.1">
    <property type="nucleotide sequence ID" value="NZ_JAESJJ010000041.1"/>
</dbReference>
<comment type="caution">
    <text evidence="2">The sequence shown here is derived from an EMBL/GenBank/DDBJ whole genome shotgun (WGS) entry which is preliminary data.</text>
</comment>
<sequence length="309" mass="36481">MSVVPKLSWDQRMHRRGWWRLGRANPHEPLNSPDQIRGLHRLIRVIDDDTIELRNFMSSIRWLWLFTAILIIGGWVWSGPMTMNVPPLPKPLLGLVAPEYYGEWIVNMVEQKHRDGVRTEEPRRSEWLASEAQSAREEWKTGIVFLVLFAVPPLYWLFAPGPRGVRVDRRRKLVYGWKGFRFYCIKIHDFDLTEIDAHYTTRRGPEGEKYGHLVWGLPRADRPEKIGDFLLGRGPTPNWHQFTLMHNAAASFLWHKEDPDWLVKRKTTPRGRNNWIDWLAAIASFHLIPAIWPPSTERRLQQFDMKSRE</sequence>
<evidence type="ECO:0008006" key="4">
    <source>
        <dbReference type="Google" id="ProtNLM"/>
    </source>
</evidence>
<name>A0ABS1RY54_RHOSU</name>
<keyword evidence="1" id="KW-0812">Transmembrane</keyword>
<keyword evidence="1" id="KW-0472">Membrane</keyword>
<dbReference type="EMBL" id="JAESJJ010000041">
    <property type="protein sequence ID" value="MBL3611011.1"/>
    <property type="molecule type" value="Genomic_DNA"/>
</dbReference>
<evidence type="ECO:0000313" key="2">
    <source>
        <dbReference type="EMBL" id="MBL3611011.1"/>
    </source>
</evidence>
<evidence type="ECO:0000313" key="3">
    <source>
        <dbReference type="Proteomes" id="UP000604473"/>
    </source>
</evidence>
<protein>
    <recommendedName>
        <fullName evidence="4">Bacterial sugar transferase domain-containing protein</fullName>
    </recommendedName>
</protein>
<evidence type="ECO:0000256" key="1">
    <source>
        <dbReference type="SAM" id="Phobius"/>
    </source>
</evidence>
<reference evidence="2 3" key="1">
    <citation type="submission" date="2021-01" db="EMBL/GenBank/DDBJ databases">
        <title>Draft genomes of Rhodovulum sulfidophilum.</title>
        <authorList>
            <person name="Guzman M.S."/>
        </authorList>
    </citation>
    <scope>NUCLEOTIDE SEQUENCE [LARGE SCALE GENOMIC DNA]</scope>
    <source>
        <strain evidence="2 3">AB35</strain>
    </source>
</reference>
<accession>A0ABS1RY54</accession>
<feature type="transmembrane region" description="Helical" evidence="1">
    <location>
        <begin position="143"/>
        <end position="161"/>
    </location>
</feature>
<gene>
    <name evidence="2" type="ORF">JMM60_19910</name>
</gene>
<feature type="transmembrane region" description="Helical" evidence="1">
    <location>
        <begin position="62"/>
        <end position="78"/>
    </location>
</feature>